<dbReference type="RefSeq" id="WP_008241359.1">
    <property type="nucleotide sequence ID" value="NZ_AJJU01000037.1"/>
</dbReference>
<dbReference type="InterPro" id="IPR039425">
    <property type="entry name" value="RNA_pol_sigma-70-like"/>
</dbReference>
<dbReference type="Pfam" id="PF08281">
    <property type="entry name" value="Sigma70_r4_2"/>
    <property type="match status" value="1"/>
</dbReference>
<dbReference type="EMBL" id="AJJU01000037">
    <property type="protein sequence ID" value="EID72417.1"/>
    <property type="molecule type" value="Genomic_DNA"/>
</dbReference>
<organism evidence="7 8">
    <name type="scientific">Imtechella halotolerans K1</name>
    <dbReference type="NCBI Taxonomy" id="946077"/>
    <lineage>
        <taxon>Bacteria</taxon>
        <taxon>Pseudomonadati</taxon>
        <taxon>Bacteroidota</taxon>
        <taxon>Flavobacteriia</taxon>
        <taxon>Flavobacteriales</taxon>
        <taxon>Flavobacteriaceae</taxon>
        <taxon>Imtechella</taxon>
    </lineage>
</organism>
<dbReference type="STRING" id="946077.W5A_12956"/>
<evidence type="ECO:0000313" key="7">
    <source>
        <dbReference type="EMBL" id="EID72417.1"/>
    </source>
</evidence>
<keyword evidence="8" id="KW-1185">Reference proteome</keyword>
<dbReference type="SUPFAM" id="SSF88946">
    <property type="entry name" value="Sigma2 domain of RNA polymerase sigma factors"/>
    <property type="match status" value="1"/>
</dbReference>
<dbReference type="Gene3D" id="1.10.10.10">
    <property type="entry name" value="Winged helix-like DNA-binding domain superfamily/Winged helix DNA-binding domain"/>
    <property type="match status" value="1"/>
</dbReference>
<dbReference type="GO" id="GO:0016987">
    <property type="term" value="F:sigma factor activity"/>
    <property type="evidence" value="ECO:0007669"/>
    <property type="project" value="UniProtKB-KW"/>
</dbReference>
<keyword evidence="2" id="KW-0805">Transcription regulation</keyword>
<dbReference type="InterPro" id="IPR014327">
    <property type="entry name" value="RNA_pol_sigma70_bacteroid"/>
</dbReference>
<keyword evidence="4" id="KW-0804">Transcription</keyword>
<dbReference type="GO" id="GO:0006352">
    <property type="term" value="P:DNA-templated transcription initiation"/>
    <property type="evidence" value="ECO:0007669"/>
    <property type="project" value="InterPro"/>
</dbReference>
<dbReference type="AlphaFoldDB" id="I0W7Q1"/>
<gene>
    <name evidence="7" type="ORF">W5A_12956</name>
</gene>
<dbReference type="NCBIfam" id="TIGR02985">
    <property type="entry name" value="Sig70_bacteroi1"/>
    <property type="match status" value="1"/>
</dbReference>
<dbReference type="InterPro" id="IPR036388">
    <property type="entry name" value="WH-like_DNA-bd_sf"/>
</dbReference>
<proteinExistence type="inferred from homology"/>
<dbReference type="Proteomes" id="UP000005938">
    <property type="component" value="Unassembled WGS sequence"/>
</dbReference>
<evidence type="ECO:0000256" key="1">
    <source>
        <dbReference type="ARBA" id="ARBA00010641"/>
    </source>
</evidence>
<dbReference type="InterPro" id="IPR013249">
    <property type="entry name" value="RNA_pol_sigma70_r4_t2"/>
</dbReference>
<dbReference type="PANTHER" id="PTHR43133">
    <property type="entry name" value="RNA POLYMERASE ECF-TYPE SIGMA FACTO"/>
    <property type="match status" value="1"/>
</dbReference>
<evidence type="ECO:0000256" key="2">
    <source>
        <dbReference type="ARBA" id="ARBA00023015"/>
    </source>
</evidence>
<dbReference type="InterPro" id="IPR007627">
    <property type="entry name" value="RNA_pol_sigma70_r2"/>
</dbReference>
<accession>I0W7Q1</accession>
<evidence type="ECO:0000259" key="6">
    <source>
        <dbReference type="Pfam" id="PF08281"/>
    </source>
</evidence>
<reference evidence="7 8" key="1">
    <citation type="journal article" date="2012" name="J. Bacteriol.">
        <title>Genome Sequence of the Halotolerant Bacterium Imtechella halotolerans K1T.</title>
        <authorList>
            <person name="Kumar S."/>
            <person name="Vikram S."/>
            <person name="Subramanian S."/>
            <person name="Raghava G.P."/>
            <person name="Pinnaka A.K."/>
        </authorList>
    </citation>
    <scope>NUCLEOTIDE SEQUENCE [LARGE SCALE GENOMIC DNA]</scope>
    <source>
        <strain evidence="7 8">K1</strain>
    </source>
</reference>
<dbReference type="InterPro" id="IPR013325">
    <property type="entry name" value="RNA_pol_sigma_r2"/>
</dbReference>
<evidence type="ECO:0000259" key="5">
    <source>
        <dbReference type="Pfam" id="PF04542"/>
    </source>
</evidence>
<feature type="domain" description="RNA polymerase sigma-70 region 2" evidence="5">
    <location>
        <begin position="22"/>
        <end position="85"/>
    </location>
</feature>
<dbReference type="Gene3D" id="1.10.1740.10">
    <property type="match status" value="1"/>
</dbReference>
<dbReference type="NCBIfam" id="TIGR02937">
    <property type="entry name" value="sigma70-ECF"/>
    <property type="match status" value="1"/>
</dbReference>
<comment type="similarity">
    <text evidence="1">Belongs to the sigma-70 factor family. ECF subfamily.</text>
</comment>
<feature type="domain" description="RNA polymerase sigma factor 70 region 4 type 2" evidence="6">
    <location>
        <begin position="120"/>
        <end position="172"/>
    </location>
</feature>
<name>I0W7Q1_9FLAO</name>
<dbReference type="InterPro" id="IPR014284">
    <property type="entry name" value="RNA_pol_sigma-70_dom"/>
</dbReference>
<dbReference type="Pfam" id="PF04542">
    <property type="entry name" value="Sigma70_r2"/>
    <property type="match status" value="1"/>
</dbReference>
<comment type="caution">
    <text evidence="7">The sequence shown here is derived from an EMBL/GenBank/DDBJ whole genome shotgun (WGS) entry which is preliminary data.</text>
</comment>
<protein>
    <submittedName>
        <fullName evidence="7">RNA polymerase ECF-type sigma factor</fullName>
    </submittedName>
</protein>
<evidence type="ECO:0000313" key="8">
    <source>
        <dbReference type="Proteomes" id="UP000005938"/>
    </source>
</evidence>
<dbReference type="CDD" id="cd06171">
    <property type="entry name" value="Sigma70_r4"/>
    <property type="match status" value="1"/>
</dbReference>
<evidence type="ECO:0000256" key="3">
    <source>
        <dbReference type="ARBA" id="ARBA00023082"/>
    </source>
</evidence>
<keyword evidence="3" id="KW-0731">Sigma factor</keyword>
<dbReference type="InterPro" id="IPR013324">
    <property type="entry name" value="RNA_pol_sigma_r3/r4-like"/>
</dbReference>
<sequence length="188" mass="21992">MTSQFIIKEIQNRNQQVYKKLFGDLYRELVIYANGFLFDKASSEDMVQEVFIHLWEHAKDITIRDSIKSYLYAMVRNRCLNYLKSIKVNDSLHLLDFNNILDTSFDLDSLSSSDKQILHRQLQLVIEQLPKKMQQIVEMRFVNNYKYGEIAAELGVSVNTVKTQLQRAKLKISAALTQLILLLLHHLN</sequence>
<dbReference type="OrthoDB" id="9772248at2"/>
<dbReference type="eggNOG" id="COG1595">
    <property type="taxonomic scope" value="Bacteria"/>
</dbReference>
<dbReference type="SUPFAM" id="SSF88659">
    <property type="entry name" value="Sigma3 and sigma4 domains of RNA polymerase sigma factors"/>
    <property type="match status" value="1"/>
</dbReference>
<dbReference type="GO" id="GO:0003677">
    <property type="term" value="F:DNA binding"/>
    <property type="evidence" value="ECO:0007669"/>
    <property type="project" value="InterPro"/>
</dbReference>
<evidence type="ECO:0000256" key="4">
    <source>
        <dbReference type="ARBA" id="ARBA00023163"/>
    </source>
</evidence>
<dbReference type="PANTHER" id="PTHR43133:SF46">
    <property type="entry name" value="RNA POLYMERASE SIGMA-70 FACTOR ECF SUBFAMILY"/>
    <property type="match status" value="1"/>
</dbReference>